<proteinExistence type="inferred from homology"/>
<feature type="domain" description="I/LWEQ" evidence="8">
    <location>
        <begin position="852"/>
        <end position="1096"/>
    </location>
</feature>
<dbReference type="SMART" id="SM00307">
    <property type="entry name" value="ILWEQ"/>
    <property type="match status" value="1"/>
</dbReference>
<feature type="coiled-coil region" evidence="5">
    <location>
        <begin position="298"/>
        <end position="518"/>
    </location>
</feature>
<evidence type="ECO:0000259" key="8">
    <source>
        <dbReference type="PROSITE" id="PS50945"/>
    </source>
</evidence>
<feature type="coiled-coil region" evidence="5">
    <location>
        <begin position="616"/>
        <end position="643"/>
    </location>
</feature>
<organism evidence="9 10">
    <name type="scientific">Rhizophagus irregularis</name>
    <dbReference type="NCBI Taxonomy" id="588596"/>
    <lineage>
        <taxon>Eukaryota</taxon>
        <taxon>Fungi</taxon>
        <taxon>Fungi incertae sedis</taxon>
        <taxon>Mucoromycota</taxon>
        <taxon>Glomeromycotina</taxon>
        <taxon>Glomeromycetes</taxon>
        <taxon>Glomerales</taxon>
        <taxon>Glomeraceae</taxon>
        <taxon>Rhizophagus</taxon>
    </lineage>
</organism>
<dbReference type="EMBL" id="LLXI01001554">
    <property type="protein sequence ID" value="PKY54196.1"/>
    <property type="molecule type" value="Genomic_DNA"/>
</dbReference>
<dbReference type="PANTHER" id="PTHR10407">
    <property type="entry name" value="HUNTINGTIN INTERACTING PROTEIN 1"/>
    <property type="match status" value="1"/>
</dbReference>
<dbReference type="GO" id="GO:0006897">
    <property type="term" value="P:endocytosis"/>
    <property type="evidence" value="ECO:0007669"/>
    <property type="project" value="InterPro"/>
</dbReference>
<evidence type="ECO:0000256" key="4">
    <source>
        <dbReference type="ARBA" id="ARBA00023203"/>
    </source>
</evidence>
<dbReference type="GO" id="GO:0030136">
    <property type="term" value="C:clathrin-coated vesicle"/>
    <property type="evidence" value="ECO:0007669"/>
    <property type="project" value="TreeGrafter"/>
</dbReference>
<dbReference type="FunFam" id="1.20.1410.10:FF:000004">
    <property type="entry name" value="Cytoskeleton assembly control protein Sla2"/>
    <property type="match status" value="1"/>
</dbReference>
<dbReference type="AlphaFoldDB" id="A0A2I1H5P3"/>
<feature type="domain" description="ENTH" evidence="7">
    <location>
        <begin position="11"/>
        <end position="140"/>
    </location>
</feature>
<evidence type="ECO:0000256" key="3">
    <source>
        <dbReference type="ARBA" id="ARBA00022490"/>
    </source>
</evidence>
<dbReference type="PANTHER" id="PTHR10407:SF15">
    <property type="entry name" value="HUNTINGTIN INTERACTING PROTEIN 1"/>
    <property type="match status" value="1"/>
</dbReference>
<dbReference type="GO" id="GO:0080025">
    <property type="term" value="F:phosphatidylinositol-3,5-bisphosphate binding"/>
    <property type="evidence" value="ECO:0007669"/>
    <property type="project" value="TreeGrafter"/>
</dbReference>
<dbReference type="GO" id="GO:0030479">
    <property type="term" value="C:actin cortical patch"/>
    <property type="evidence" value="ECO:0007669"/>
    <property type="project" value="TreeGrafter"/>
</dbReference>
<dbReference type="InterPro" id="IPR030224">
    <property type="entry name" value="Sla2_fam"/>
</dbReference>
<reference evidence="9 10" key="1">
    <citation type="submission" date="2015-10" db="EMBL/GenBank/DDBJ databases">
        <title>Genome analyses suggest a sexual origin of heterokaryosis in a supposedly ancient asexual fungus.</title>
        <authorList>
            <person name="Ropars J."/>
            <person name="Sedzielewska K."/>
            <person name="Noel J."/>
            <person name="Charron P."/>
            <person name="Farinelli L."/>
            <person name="Marton T."/>
            <person name="Kruger M."/>
            <person name="Pelin A."/>
            <person name="Brachmann A."/>
            <person name="Corradi N."/>
        </authorList>
    </citation>
    <scope>NUCLEOTIDE SEQUENCE [LARGE SCALE GENOMIC DNA]</scope>
    <source>
        <strain evidence="9 10">A4</strain>
    </source>
</reference>
<dbReference type="FunFam" id="1.25.40.90:FF:000021">
    <property type="entry name" value="Cytoskeleton assembly control protein Sla2"/>
    <property type="match status" value="1"/>
</dbReference>
<keyword evidence="10" id="KW-1185">Reference proteome</keyword>
<keyword evidence="4" id="KW-0009">Actin-binding</keyword>
<evidence type="ECO:0000256" key="5">
    <source>
        <dbReference type="SAM" id="Coils"/>
    </source>
</evidence>
<dbReference type="GO" id="GO:0035615">
    <property type="term" value="F:clathrin adaptor activity"/>
    <property type="evidence" value="ECO:0007669"/>
    <property type="project" value="TreeGrafter"/>
</dbReference>
<comment type="subcellular location">
    <subcellularLocation>
        <location evidence="1">Cytoplasm</location>
    </subcellularLocation>
</comment>
<dbReference type="CDD" id="cd17007">
    <property type="entry name" value="ANTH_N_Sla2p"/>
    <property type="match status" value="1"/>
</dbReference>
<dbReference type="SUPFAM" id="SSF89009">
    <property type="entry name" value="GAT-like domain"/>
    <property type="match status" value="1"/>
</dbReference>
<dbReference type="Gene3D" id="1.25.40.90">
    <property type="match status" value="1"/>
</dbReference>
<keyword evidence="3" id="KW-0963">Cytoplasm</keyword>
<evidence type="ECO:0000256" key="1">
    <source>
        <dbReference type="ARBA" id="ARBA00004496"/>
    </source>
</evidence>
<protein>
    <submittedName>
        <fullName evidence="9">ANTH-domain-containing protein</fullName>
    </submittedName>
</protein>
<dbReference type="VEuPathDB" id="FungiDB:RhiirA1_537762"/>
<accession>A0A2I1H5P3</accession>
<evidence type="ECO:0000256" key="6">
    <source>
        <dbReference type="SAM" id="MobiDB-lite"/>
    </source>
</evidence>
<evidence type="ECO:0000259" key="7">
    <source>
        <dbReference type="PROSITE" id="PS50942"/>
    </source>
</evidence>
<keyword evidence="5" id="KW-0175">Coiled coil</keyword>
<dbReference type="InterPro" id="IPR002558">
    <property type="entry name" value="ILWEQ_dom"/>
</dbReference>
<dbReference type="Pfam" id="PF07651">
    <property type="entry name" value="ANTH"/>
    <property type="match status" value="1"/>
</dbReference>
<feature type="coiled-coil region" evidence="5">
    <location>
        <begin position="559"/>
        <end position="586"/>
    </location>
</feature>
<feature type="region of interest" description="Disordered" evidence="6">
    <location>
        <begin position="270"/>
        <end position="295"/>
    </location>
</feature>
<name>A0A2I1H5P3_9GLOM</name>
<dbReference type="SUPFAM" id="SSF109885">
    <property type="entry name" value="I/LWEQ domain"/>
    <property type="match status" value="1"/>
</dbReference>
<gene>
    <name evidence="9" type="ORF">RhiirA4_472866</name>
</gene>
<dbReference type="SUPFAM" id="SSF48464">
    <property type="entry name" value="ENTH/VHS domain"/>
    <property type="match status" value="1"/>
</dbReference>
<comment type="similarity">
    <text evidence="2">Belongs to the SLA2 family.</text>
</comment>
<dbReference type="GO" id="GO:0048268">
    <property type="term" value="P:clathrin coat assembly"/>
    <property type="evidence" value="ECO:0007669"/>
    <property type="project" value="TreeGrafter"/>
</dbReference>
<evidence type="ECO:0000313" key="10">
    <source>
        <dbReference type="Proteomes" id="UP000234323"/>
    </source>
</evidence>
<dbReference type="PROSITE" id="PS50945">
    <property type="entry name" value="I_LWEQ"/>
    <property type="match status" value="1"/>
</dbReference>
<dbReference type="Proteomes" id="UP000234323">
    <property type="component" value="Unassembled WGS sequence"/>
</dbReference>
<dbReference type="InterPro" id="IPR035964">
    <property type="entry name" value="I/LWEQ_dom_sf"/>
</dbReference>
<comment type="caution">
    <text evidence="9">The sequence shown here is derived from an EMBL/GenBank/DDBJ whole genome shotgun (WGS) entry which is preliminary data.</text>
</comment>
<dbReference type="Pfam" id="PF01608">
    <property type="entry name" value="I_LWEQ"/>
    <property type="match status" value="1"/>
</dbReference>
<sequence>MEAHYPTRPVDREKAEHDLALNIKKATSPDETAPKQKHVRKCIVYTWDYHTSDSIWNGLKVAPILADEIQTFKALITVHKVIRGGHPVTLKEAQNQINWLDSCARSVTGDGSRGYGTLIRVYVDFLKAKLAYHRHHPEFNGNFDYEEYISLKNVDDPNEGYETISELMNLQDQIDQFQKLIFVHFRPSSSNECRIAALVPLVEESYGIYKFLTSMLRAMHKRTDAIDALTLLRTRYNAQHYGLIKFYYECSNLKYLTSLINVPKLPQDPPSLIDGSAPNLPKPKSPAPSSHSEPEPIAEFWKENEAQKQQELERQRLQYEEQQRQLAQQRELELQAQRRMEAQRQRELEEQQRMQQERERLAREQLIREQMQRQAEGRVAELERELLNMRNNVERGQLMLEQYDRRVKALENEMSQLNLNAQQQIKSKDEMMKNLQDQLLMWRNKYEALAKLYSQLRQEHLELINKFKAAQLKANSAQEAIDKMERMERDMRAKNLELADMIRERDRSRHELDRLKSKLSASGLKIPKPNDEIEVKLEYRYFIEKHVLRLITMTIPISELSQREDLERAKRDLNEANARIEELSRSRTNEISSLTSKFNKEKQELEDSLRSKQSFVDTLLKQLEEKKNEIERVTQEKDVEIAIMQSAMDQSMNLVAEMQQSTTESEKYQSRIDNLVLDHLKDLNEILDSIFQTCIQKIDDSLYELESPMQTGNQNSTPEYTLSMIEKATTECSEFSYALQKFLKNNRTKDHTEVIKSATNFSQAIADVLINSKGITRLADEDDEISEEIVGAAKMAAHNSQKFFLNVQSFKLDDLPASKRSSVVLQSDMDVQAALQKISKVIEGLLRHTLDVTKKADGEIGNLVEQEMLNAAQVIKAAAEKIQALMSQPRDAGLTASELNIHDAILESALAVTNAIANLIKCATDSQEEIVAQGRGSSSHAAFYKKNNRWTEGLISAAKAIAVATNLLIETADGVIHKTHNLEQLIVASNEVAAATAQLVAASRVKADFMSKTQDRLETASRAVTEACKALVKAVKTIAAKQLEQQEASVDYSKLTRYEFKVTEMEQQVEILKLEKELTNARKKLAELRKFSYHDEEEE</sequence>
<dbReference type="GO" id="GO:0032051">
    <property type="term" value="F:clathrin light chain binding"/>
    <property type="evidence" value="ECO:0007669"/>
    <property type="project" value="TreeGrafter"/>
</dbReference>
<dbReference type="VEuPathDB" id="FungiDB:FUN_013134"/>
<evidence type="ECO:0000256" key="2">
    <source>
        <dbReference type="ARBA" id="ARBA00010135"/>
    </source>
</evidence>
<dbReference type="InterPro" id="IPR011417">
    <property type="entry name" value="ANTH_dom"/>
</dbReference>
<feature type="coiled-coil region" evidence="5">
    <location>
        <begin position="1055"/>
        <end position="1091"/>
    </location>
</feature>
<dbReference type="GO" id="GO:0007015">
    <property type="term" value="P:actin filament organization"/>
    <property type="evidence" value="ECO:0007669"/>
    <property type="project" value="TreeGrafter"/>
</dbReference>
<dbReference type="InterPro" id="IPR008942">
    <property type="entry name" value="ENTH_VHS"/>
</dbReference>
<dbReference type="SMART" id="SM00273">
    <property type="entry name" value="ENTH"/>
    <property type="match status" value="1"/>
</dbReference>
<dbReference type="InterPro" id="IPR013809">
    <property type="entry name" value="ENTH"/>
</dbReference>
<dbReference type="GO" id="GO:0051015">
    <property type="term" value="F:actin filament binding"/>
    <property type="evidence" value="ECO:0007669"/>
    <property type="project" value="TreeGrafter"/>
</dbReference>
<dbReference type="Gene3D" id="1.20.1410.10">
    <property type="entry name" value="I/LWEQ domain"/>
    <property type="match status" value="1"/>
</dbReference>
<dbReference type="GO" id="GO:0043325">
    <property type="term" value="F:phosphatidylinositol-3,4-bisphosphate binding"/>
    <property type="evidence" value="ECO:0007669"/>
    <property type="project" value="TreeGrafter"/>
</dbReference>
<dbReference type="PROSITE" id="PS50942">
    <property type="entry name" value="ENTH"/>
    <property type="match status" value="1"/>
</dbReference>
<dbReference type="VEuPathDB" id="FungiDB:RhiirFUN_020353"/>
<evidence type="ECO:0000313" key="9">
    <source>
        <dbReference type="EMBL" id="PKY54196.1"/>
    </source>
</evidence>